<sequence>MSGPSLVLFNPAGLPLPAGWAVPVCTLSRDLTALSPDLVIAADAASGKRTGHPWLGWLRDDPDRLRHDRRRLDCILSHDGFIVENEAQARFLTDTLSATGRPAPILTVADLASGPLATLLPDIRAAAGFTLTGSAARVDYIVRIGGRDIRFVRRCLDSLAAQTSGGIGVILVRYAPVPGLEAEMERQRPHFHRLDLIDIASLPLGPTTRSACLWAGLQALHADLFGMLDDDDALHPNHVASLSPLALSGAIAISGSVQVWDDAAGPFPPADPSFEHRAFHALPPPDRSAFLAWNLAIHSSAFLAPADLLPALGPDPALDFAEDSYLLRRLARVAPFASSWRVTTDFHWRQGGTDNTAARPDGRAEAMARIADRERLDPVIMALRAAAGKDLPLAPAWGQPADRPDLPRLSGPSDFHALPTGRPLYVYGRGRGGRIVLGELSKHAHLPVMALLDSHSTGTALGLPLLRPADLSADHLRDGVFIIASEHVSAMTATLRAMGAVHIHDATPHIRLYTALPG</sequence>
<dbReference type="KEGG" id="ncb:C0V82_26240"/>
<name>A0A2K9NLH1_9PROT</name>
<accession>A0A2K9NLH1</accession>
<geneLocation type="plasmid" evidence="1 2">
    <name>unnamed3</name>
</geneLocation>
<dbReference type="Proteomes" id="UP000234752">
    <property type="component" value="Plasmid unnamed3"/>
</dbReference>
<keyword evidence="2" id="KW-1185">Reference proteome</keyword>
<dbReference type="OrthoDB" id="7308086at2"/>
<dbReference type="AlphaFoldDB" id="A0A2K9NLH1"/>
<dbReference type="Gene3D" id="3.90.550.10">
    <property type="entry name" value="Spore Coat Polysaccharide Biosynthesis Protein SpsA, Chain A"/>
    <property type="match status" value="1"/>
</dbReference>
<keyword evidence="1" id="KW-0614">Plasmid</keyword>
<evidence type="ECO:0000313" key="2">
    <source>
        <dbReference type="Proteomes" id="UP000234752"/>
    </source>
</evidence>
<dbReference type="SUPFAM" id="SSF53448">
    <property type="entry name" value="Nucleotide-diphospho-sugar transferases"/>
    <property type="match status" value="1"/>
</dbReference>
<reference evidence="1 2" key="1">
    <citation type="submission" date="2017-12" db="EMBL/GenBank/DDBJ databases">
        <title>Genomes of bacteria within cyanobacterial aggregates.</title>
        <authorList>
            <person name="Cai H."/>
        </authorList>
    </citation>
    <scope>NUCLEOTIDE SEQUENCE [LARGE SCALE GENOMIC DNA]</scope>
    <source>
        <strain evidence="1 2">TH16</strain>
        <plasmid evidence="1 2">unnamed3</plasmid>
    </source>
</reference>
<organism evidence="1 2">
    <name type="scientific">Niveispirillum cyanobacteriorum</name>
    <dbReference type="NCBI Taxonomy" id="1612173"/>
    <lineage>
        <taxon>Bacteria</taxon>
        <taxon>Pseudomonadati</taxon>
        <taxon>Pseudomonadota</taxon>
        <taxon>Alphaproteobacteria</taxon>
        <taxon>Rhodospirillales</taxon>
        <taxon>Azospirillaceae</taxon>
        <taxon>Niveispirillum</taxon>
    </lineage>
</organism>
<proteinExistence type="predicted"/>
<gene>
    <name evidence="1" type="ORF">C0V82_26240</name>
</gene>
<evidence type="ECO:0000313" key="1">
    <source>
        <dbReference type="EMBL" id="AUN33912.1"/>
    </source>
</evidence>
<protein>
    <submittedName>
        <fullName evidence="1">Uncharacterized protein</fullName>
    </submittedName>
</protein>
<dbReference type="InterPro" id="IPR029044">
    <property type="entry name" value="Nucleotide-diphossugar_trans"/>
</dbReference>
<dbReference type="RefSeq" id="WP_102115414.1">
    <property type="nucleotide sequence ID" value="NZ_BMGN01000013.1"/>
</dbReference>
<dbReference type="EMBL" id="CP025615">
    <property type="protein sequence ID" value="AUN33912.1"/>
    <property type="molecule type" value="Genomic_DNA"/>
</dbReference>